<dbReference type="SUPFAM" id="SSF53098">
    <property type="entry name" value="Ribonuclease H-like"/>
    <property type="match status" value="1"/>
</dbReference>
<evidence type="ECO:0000313" key="1">
    <source>
        <dbReference type="EMBL" id="EYC03936.1"/>
    </source>
</evidence>
<dbReference type="GO" id="GO:0003676">
    <property type="term" value="F:nucleic acid binding"/>
    <property type="evidence" value="ECO:0007669"/>
    <property type="project" value="InterPro"/>
</dbReference>
<dbReference type="InterPro" id="IPR012337">
    <property type="entry name" value="RNaseH-like_sf"/>
</dbReference>
<reference evidence="2" key="1">
    <citation type="journal article" date="2015" name="Nat. Genet.">
        <title>The genome and transcriptome of the zoonotic hookworm Ancylostoma ceylanicum identify infection-specific gene families.</title>
        <authorList>
            <person name="Schwarz E.M."/>
            <person name="Hu Y."/>
            <person name="Antoshechkin I."/>
            <person name="Miller M.M."/>
            <person name="Sternberg P.W."/>
            <person name="Aroian R.V."/>
        </authorList>
    </citation>
    <scope>NUCLEOTIDE SEQUENCE</scope>
    <source>
        <strain evidence="2">HY135</strain>
    </source>
</reference>
<accession>A0A016TML8</accession>
<keyword evidence="2" id="KW-1185">Reference proteome</keyword>
<gene>
    <name evidence="1" type="primary">Acey_s0091.g2509</name>
    <name evidence="1" type="ORF">Y032_0091g2509</name>
</gene>
<sequence length="82" mass="9175">MLRDAVLPVINDVSFAQSMATKGIVWKTITPNAPWQGALYERLINSIKHSLHKAMQRAVPTQESLHTLLLKIEGNLNSRPLT</sequence>
<organism evidence="1 2">
    <name type="scientific">Ancylostoma ceylanicum</name>
    <dbReference type="NCBI Taxonomy" id="53326"/>
    <lineage>
        <taxon>Eukaryota</taxon>
        <taxon>Metazoa</taxon>
        <taxon>Ecdysozoa</taxon>
        <taxon>Nematoda</taxon>
        <taxon>Chromadorea</taxon>
        <taxon>Rhabditida</taxon>
        <taxon>Rhabditina</taxon>
        <taxon>Rhabditomorpha</taxon>
        <taxon>Strongyloidea</taxon>
        <taxon>Ancylostomatidae</taxon>
        <taxon>Ancylostomatinae</taxon>
        <taxon>Ancylostoma</taxon>
    </lineage>
</organism>
<comment type="caution">
    <text evidence="1">The sequence shown here is derived from an EMBL/GenBank/DDBJ whole genome shotgun (WGS) entry which is preliminary data.</text>
</comment>
<protein>
    <recommendedName>
        <fullName evidence="3">Integrase catalytic domain-containing protein</fullName>
    </recommendedName>
</protein>
<evidence type="ECO:0008006" key="3">
    <source>
        <dbReference type="Google" id="ProtNLM"/>
    </source>
</evidence>
<proteinExistence type="predicted"/>
<dbReference type="EMBL" id="JARK01001427">
    <property type="protein sequence ID" value="EYC03936.1"/>
    <property type="molecule type" value="Genomic_DNA"/>
</dbReference>
<name>A0A016TML8_9BILA</name>
<evidence type="ECO:0000313" key="2">
    <source>
        <dbReference type="Proteomes" id="UP000024635"/>
    </source>
</evidence>
<dbReference type="InterPro" id="IPR036397">
    <property type="entry name" value="RNaseH_sf"/>
</dbReference>
<dbReference type="Proteomes" id="UP000024635">
    <property type="component" value="Unassembled WGS sequence"/>
</dbReference>
<dbReference type="Gene3D" id="3.30.420.10">
    <property type="entry name" value="Ribonuclease H-like superfamily/Ribonuclease H"/>
    <property type="match status" value="1"/>
</dbReference>
<dbReference type="AlphaFoldDB" id="A0A016TML8"/>
<dbReference type="OrthoDB" id="5862077at2759"/>